<keyword evidence="8" id="KW-1003">Cell membrane</keyword>
<dbReference type="GO" id="GO:0005886">
    <property type="term" value="C:plasma membrane"/>
    <property type="evidence" value="ECO:0007669"/>
    <property type="project" value="UniProtKB-SubCell"/>
</dbReference>
<dbReference type="NCBIfam" id="NF004402">
    <property type="entry name" value="PRK05758.2-2"/>
    <property type="match status" value="1"/>
</dbReference>
<evidence type="ECO:0000256" key="5">
    <source>
        <dbReference type="ARBA" id="ARBA00023136"/>
    </source>
</evidence>
<dbReference type="EMBL" id="AP018786">
    <property type="protein sequence ID" value="BBF22327.1"/>
    <property type="molecule type" value="Genomic_DNA"/>
</dbReference>
<evidence type="ECO:0000256" key="1">
    <source>
        <dbReference type="ARBA" id="ARBA00004370"/>
    </source>
</evidence>
<dbReference type="InterPro" id="IPR000711">
    <property type="entry name" value="ATPase_OSCP/dsu"/>
</dbReference>
<dbReference type="GO" id="GO:0045259">
    <property type="term" value="C:proton-transporting ATP synthase complex"/>
    <property type="evidence" value="ECO:0007669"/>
    <property type="project" value="UniProtKB-KW"/>
</dbReference>
<dbReference type="NCBIfam" id="TIGR01145">
    <property type="entry name" value="ATP_synt_delta"/>
    <property type="match status" value="1"/>
</dbReference>
<evidence type="ECO:0000256" key="2">
    <source>
        <dbReference type="ARBA" id="ARBA00022448"/>
    </source>
</evidence>
<organism evidence="9 10">
    <name type="scientific">Sutterella megalosphaeroides</name>
    <dbReference type="NCBI Taxonomy" id="2494234"/>
    <lineage>
        <taxon>Bacteria</taxon>
        <taxon>Pseudomonadati</taxon>
        <taxon>Pseudomonadota</taxon>
        <taxon>Betaproteobacteria</taxon>
        <taxon>Burkholderiales</taxon>
        <taxon>Sutterellaceae</taxon>
        <taxon>Sutterella</taxon>
    </lineage>
</organism>
<comment type="subcellular location">
    <subcellularLocation>
        <location evidence="8">Cell membrane</location>
        <topology evidence="8">Peripheral membrane protein</topology>
    </subcellularLocation>
    <subcellularLocation>
        <location evidence="1">Membrane</location>
    </subcellularLocation>
</comment>
<dbReference type="PRINTS" id="PR00125">
    <property type="entry name" value="ATPASEDELTA"/>
</dbReference>
<sequence>MAELSTIARPYAHGLIQALKDRSAGAEDMARCLESLDALVVTVQNPQVAVLVGDPKLTDDQLFDLIVDVTGKLPEEVAHLLRVVVENGRLEAMPEIARQFRELKNMSEGVADAVIETAFELSETEVQDLVDSLGKKFPGVKLHPIVVVKPELIGGVCVRVGDQVLDASIRARLVQMKTTLTA</sequence>
<evidence type="ECO:0000256" key="8">
    <source>
        <dbReference type="HAMAP-Rule" id="MF_01416"/>
    </source>
</evidence>
<keyword evidence="3 8" id="KW-0375">Hydrogen ion transport</keyword>
<dbReference type="Pfam" id="PF00213">
    <property type="entry name" value="OSCP"/>
    <property type="match status" value="1"/>
</dbReference>
<comment type="function">
    <text evidence="8">F(1)F(0) ATP synthase produces ATP from ADP in the presence of a proton or sodium gradient. F-type ATPases consist of two structural domains, F(1) containing the extramembraneous catalytic core and F(0) containing the membrane proton channel, linked together by a central stalk and a peripheral stalk. During catalysis, ATP synthesis in the catalytic domain of F(1) is coupled via a rotary mechanism of the central stalk subunits to proton translocation.</text>
</comment>
<evidence type="ECO:0000256" key="4">
    <source>
        <dbReference type="ARBA" id="ARBA00023065"/>
    </source>
</evidence>
<dbReference type="HAMAP" id="MF_01416">
    <property type="entry name" value="ATP_synth_delta_bact"/>
    <property type="match status" value="1"/>
</dbReference>
<keyword evidence="2 8" id="KW-0813">Transport</keyword>
<evidence type="ECO:0000313" key="9">
    <source>
        <dbReference type="EMBL" id="BBF22327.1"/>
    </source>
</evidence>
<dbReference type="RefSeq" id="WP_120175989.1">
    <property type="nucleotide sequence ID" value="NZ_AP018786.1"/>
</dbReference>
<reference evidence="9 10" key="1">
    <citation type="journal article" date="2018" name="Int. J. Syst. Evol. Microbiol.">
        <title>Mesosutterella multiformis gen. nov., sp. nov., a member of the family Sutterellaceae and Sutterella megalosphaeroides sp. nov., isolated from human faeces.</title>
        <authorList>
            <person name="Sakamoto M."/>
            <person name="Ikeyama N."/>
            <person name="Kunihiro T."/>
            <person name="Iino T."/>
            <person name="Yuki M."/>
            <person name="Ohkuma M."/>
        </authorList>
    </citation>
    <scope>NUCLEOTIDE SEQUENCE [LARGE SCALE GENOMIC DNA]</scope>
    <source>
        <strain evidence="9 10">6FBBBH3</strain>
    </source>
</reference>
<dbReference type="PANTHER" id="PTHR11910">
    <property type="entry name" value="ATP SYNTHASE DELTA CHAIN"/>
    <property type="match status" value="1"/>
</dbReference>
<dbReference type="Gene3D" id="1.10.520.20">
    <property type="entry name" value="N-terminal domain of the delta subunit of the F1F0-ATP synthase"/>
    <property type="match status" value="1"/>
</dbReference>
<dbReference type="GO" id="GO:0046933">
    <property type="term" value="F:proton-transporting ATP synthase activity, rotational mechanism"/>
    <property type="evidence" value="ECO:0007669"/>
    <property type="project" value="UniProtKB-UniRule"/>
</dbReference>
<dbReference type="AlphaFoldDB" id="A0A2Z6I9Q5"/>
<dbReference type="OrthoDB" id="9816221at2"/>
<dbReference type="Proteomes" id="UP000271003">
    <property type="component" value="Chromosome"/>
</dbReference>
<dbReference type="KEGG" id="sutt:SUTMEG_02180"/>
<comment type="similarity">
    <text evidence="8">Belongs to the ATPase delta chain family.</text>
</comment>
<keyword evidence="5 8" id="KW-0472">Membrane</keyword>
<protein>
    <recommendedName>
        <fullName evidence="8">ATP synthase subunit delta</fullName>
    </recommendedName>
    <alternativeName>
        <fullName evidence="8">ATP synthase F(1) sector subunit delta</fullName>
    </alternativeName>
    <alternativeName>
        <fullName evidence="8">F-type ATPase subunit delta</fullName>
        <shortName evidence="8">F-ATPase subunit delta</shortName>
    </alternativeName>
</protein>
<keyword evidence="10" id="KW-1185">Reference proteome</keyword>
<keyword evidence="7 8" id="KW-0066">ATP synthesis</keyword>
<gene>
    <name evidence="8 9" type="primary">atpH</name>
    <name evidence="9" type="ORF">SUTMEG_02180</name>
</gene>
<evidence type="ECO:0000313" key="10">
    <source>
        <dbReference type="Proteomes" id="UP000271003"/>
    </source>
</evidence>
<dbReference type="InterPro" id="IPR026015">
    <property type="entry name" value="ATP_synth_OSCP/delta_N_sf"/>
</dbReference>
<proteinExistence type="inferred from homology"/>
<keyword evidence="4 8" id="KW-0406">Ion transport</keyword>
<name>A0A2Z6I9Q5_9BURK</name>
<accession>A0A2Z6I9Q5</accession>
<keyword evidence="6 8" id="KW-0139">CF(1)</keyword>
<comment type="function">
    <text evidence="8">This protein is part of the stalk that links CF(0) to CF(1). It either transmits conformational changes from CF(0) to CF(1) or is implicated in proton conduction.</text>
</comment>
<evidence type="ECO:0000256" key="6">
    <source>
        <dbReference type="ARBA" id="ARBA00023196"/>
    </source>
</evidence>
<evidence type="ECO:0000256" key="7">
    <source>
        <dbReference type="ARBA" id="ARBA00023310"/>
    </source>
</evidence>
<dbReference type="SUPFAM" id="SSF47928">
    <property type="entry name" value="N-terminal domain of the delta subunit of the F1F0-ATP synthase"/>
    <property type="match status" value="1"/>
</dbReference>
<evidence type="ECO:0000256" key="3">
    <source>
        <dbReference type="ARBA" id="ARBA00022781"/>
    </source>
</evidence>